<name>A0A0E9WDK8_ANGAN</name>
<organism evidence="1">
    <name type="scientific">Anguilla anguilla</name>
    <name type="common">European freshwater eel</name>
    <name type="synonym">Muraena anguilla</name>
    <dbReference type="NCBI Taxonomy" id="7936"/>
    <lineage>
        <taxon>Eukaryota</taxon>
        <taxon>Metazoa</taxon>
        <taxon>Chordata</taxon>
        <taxon>Craniata</taxon>
        <taxon>Vertebrata</taxon>
        <taxon>Euteleostomi</taxon>
        <taxon>Actinopterygii</taxon>
        <taxon>Neopterygii</taxon>
        <taxon>Teleostei</taxon>
        <taxon>Anguilliformes</taxon>
        <taxon>Anguillidae</taxon>
        <taxon>Anguilla</taxon>
    </lineage>
</organism>
<evidence type="ECO:0000313" key="1">
    <source>
        <dbReference type="EMBL" id="JAH88422.1"/>
    </source>
</evidence>
<dbReference type="AlphaFoldDB" id="A0A0E9WDK8"/>
<reference evidence="1" key="2">
    <citation type="journal article" date="2015" name="Fish Shellfish Immunol.">
        <title>Early steps in the European eel (Anguilla anguilla)-Vibrio vulnificus interaction in the gills: Role of the RtxA13 toxin.</title>
        <authorList>
            <person name="Callol A."/>
            <person name="Pajuelo D."/>
            <person name="Ebbesson L."/>
            <person name="Teles M."/>
            <person name="MacKenzie S."/>
            <person name="Amaro C."/>
        </authorList>
    </citation>
    <scope>NUCLEOTIDE SEQUENCE</scope>
</reference>
<proteinExistence type="predicted"/>
<sequence length="33" mass="3882">MLYNLAVKAKVSNRTELRLAKALMRSLMFWVNI</sequence>
<dbReference type="EMBL" id="GBXM01020155">
    <property type="protein sequence ID" value="JAH88422.1"/>
    <property type="molecule type" value="Transcribed_RNA"/>
</dbReference>
<reference evidence="1" key="1">
    <citation type="submission" date="2014-11" db="EMBL/GenBank/DDBJ databases">
        <authorList>
            <person name="Amaro Gonzalez C."/>
        </authorList>
    </citation>
    <scope>NUCLEOTIDE SEQUENCE</scope>
</reference>
<protein>
    <submittedName>
        <fullName evidence="1">Uncharacterized protein</fullName>
    </submittedName>
</protein>
<accession>A0A0E9WDK8</accession>